<organism evidence="2 3">
    <name type="scientific">Effrenium voratum</name>
    <dbReference type="NCBI Taxonomy" id="2562239"/>
    <lineage>
        <taxon>Eukaryota</taxon>
        <taxon>Sar</taxon>
        <taxon>Alveolata</taxon>
        <taxon>Dinophyceae</taxon>
        <taxon>Suessiales</taxon>
        <taxon>Symbiodiniaceae</taxon>
        <taxon>Effrenium</taxon>
    </lineage>
</organism>
<gene>
    <name evidence="2" type="ORF">EVOR1521_LOCUS9709</name>
</gene>
<reference evidence="2" key="1">
    <citation type="submission" date="2023-08" db="EMBL/GenBank/DDBJ databases">
        <authorList>
            <person name="Chen Y."/>
            <person name="Shah S."/>
            <person name="Dougan E. K."/>
            <person name="Thang M."/>
            <person name="Chan C."/>
        </authorList>
    </citation>
    <scope>NUCLEOTIDE SEQUENCE</scope>
</reference>
<dbReference type="Proteomes" id="UP001178507">
    <property type="component" value="Unassembled WGS sequence"/>
</dbReference>
<evidence type="ECO:0000256" key="1">
    <source>
        <dbReference type="SAM" id="SignalP"/>
    </source>
</evidence>
<dbReference type="EMBL" id="CAUJNA010000890">
    <property type="protein sequence ID" value="CAJ1382310.1"/>
    <property type="molecule type" value="Genomic_DNA"/>
</dbReference>
<keyword evidence="3" id="KW-1185">Reference proteome</keyword>
<evidence type="ECO:0000313" key="2">
    <source>
        <dbReference type="EMBL" id="CAJ1382310.1"/>
    </source>
</evidence>
<accession>A0AA36I7C8</accession>
<feature type="signal peptide" evidence="1">
    <location>
        <begin position="1"/>
        <end position="16"/>
    </location>
</feature>
<sequence length="143" mass="15134">MASLLVLLATPFLVAAEGGNLRGFFDTTCTGTGTFPEGAPLCYGGQLLVQKFAIKVLSHTATSGVVDMSMKGPTTAACSGAEFESNDNAITITNENGCDLSDSEYTVKYCPDQDHFIINLVKPVNVEVVLDSQSCEADKEFVP</sequence>
<evidence type="ECO:0000313" key="3">
    <source>
        <dbReference type="Proteomes" id="UP001178507"/>
    </source>
</evidence>
<feature type="chain" id="PRO_5041398672" evidence="1">
    <location>
        <begin position="17"/>
        <end position="143"/>
    </location>
</feature>
<name>A0AA36I7C8_9DINO</name>
<keyword evidence="1" id="KW-0732">Signal</keyword>
<dbReference type="AlphaFoldDB" id="A0AA36I7C8"/>
<proteinExistence type="predicted"/>
<protein>
    <submittedName>
        <fullName evidence="2">Uncharacterized protein</fullName>
    </submittedName>
</protein>
<comment type="caution">
    <text evidence="2">The sequence shown here is derived from an EMBL/GenBank/DDBJ whole genome shotgun (WGS) entry which is preliminary data.</text>
</comment>